<sequence>MIEQEEEKTRKQQPEDEDESMHSASEVEIVPETTKHQTTQTGFLSKPEPPISDDDDIIFTGDNKINIVD</sequence>
<protein>
    <submittedName>
        <fullName evidence="2">Uncharacterized protein</fullName>
    </submittedName>
</protein>
<feature type="non-terminal residue" evidence="2">
    <location>
        <position position="69"/>
    </location>
</feature>
<dbReference type="AlphaFoldDB" id="A0A4Y2WZR8"/>
<comment type="caution">
    <text evidence="2">The sequence shown here is derived from an EMBL/GenBank/DDBJ whole genome shotgun (WGS) entry which is preliminary data.</text>
</comment>
<reference evidence="2 4" key="1">
    <citation type="journal article" date="2019" name="Sci. Rep.">
        <title>Orb-weaving spider Araneus ventricosus genome elucidates the spidroin gene catalogue.</title>
        <authorList>
            <person name="Kono N."/>
            <person name="Nakamura H."/>
            <person name="Ohtoshi R."/>
            <person name="Moran D.A.P."/>
            <person name="Shinohara A."/>
            <person name="Yoshida Y."/>
            <person name="Fujiwara M."/>
            <person name="Mori M."/>
            <person name="Tomita M."/>
            <person name="Arakawa K."/>
        </authorList>
    </citation>
    <scope>NUCLEOTIDE SEQUENCE [LARGE SCALE GENOMIC DNA]</scope>
</reference>
<feature type="region of interest" description="Disordered" evidence="1">
    <location>
        <begin position="1"/>
        <end position="69"/>
    </location>
</feature>
<dbReference type="EMBL" id="BGPR01067070">
    <property type="protein sequence ID" value="GBO41417.1"/>
    <property type="molecule type" value="Genomic_DNA"/>
</dbReference>
<evidence type="ECO:0000256" key="1">
    <source>
        <dbReference type="SAM" id="MobiDB-lite"/>
    </source>
</evidence>
<evidence type="ECO:0000313" key="2">
    <source>
        <dbReference type="EMBL" id="GBO41417.1"/>
    </source>
</evidence>
<dbReference type="Proteomes" id="UP000499080">
    <property type="component" value="Unassembled WGS sequence"/>
</dbReference>
<name>A0A4Y2WZR8_ARAVE</name>
<organism evidence="2 4">
    <name type="scientific">Araneus ventricosus</name>
    <name type="common">Orbweaver spider</name>
    <name type="synonym">Epeira ventricosa</name>
    <dbReference type="NCBI Taxonomy" id="182803"/>
    <lineage>
        <taxon>Eukaryota</taxon>
        <taxon>Metazoa</taxon>
        <taxon>Ecdysozoa</taxon>
        <taxon>Arthropoda</taxon>
        <taxon>Chelicerata</taxon>
        <taxon>Arachnida</taxon>
        <taxon>Araneae</taxon>
        <taxon>Araneomorphae</taxon>
        <taxon>Entelegynae</taxon>
        <taxon>Araneoidea</taxon>
        <taxon>Araneidae</taxon>
        <taxon>Araneus</taxon>
    </lineage>
</organism>
<evidence type="ECO:0000313" key="3">
    <source>
        <dbReference type="EMBL" id="GBO41440.1"/>
    </source>
</evidence>
<proteinExistence type="predicted"/>
<dbReference type="EMBL" id="BGPR01067118">
    <property type="protein sequence ID" value="GBO41440.1"/>
    <property type="molecule type" value="Genomic_DNA"/>
</dbReference>
<gene>
    <name evidence="3" type="ORF">AVEN_123479_1</name>
    <name evidence="2" type="ORF">AVEN_258217_1</name>
</gene>
<evidence type="ECO:0000313" key="4">
    <source>
        <dbReference type="Proteomes" id="UP000499080"/>
    </source>
</evidence>
<keyword evidence="4" id="KW-1185">Reference proteome</keyword>
<accession>A0A4Y2WZR8</accession>